<gene>
    <name evidence="2" type="ORF">VaNZ11_006840</name>
</gene>
<evidence type="ECO:0000313" key="2">
    <source>
        <dbReference type="EMBL" id="GLI63765.1"/>
    </source>
</evidence>
<accession>A0ABQ5S1I6</accession>
<proteinExistence type="predicted"/>
<feature type="non-terminal residue" evidence="2">
    <location>
        <position position="1"/>
    </location>
</feature>
<feature type="region of interest" description="Disordered" evidence="1">
    <location>
        <begin position="145"/>
        <end position="166"/>
    </location>
</feature>
<evidence type="ECO:0000313" key="3">
    <source>
        <dbReference type="Proteomes" id="UP001165090"/>
    </source>
</evidence>
<evidence type="ECO:0000256" key="1">
    <source>
        <dbReference type="SAM" id="MobiDB-lite"/>
    </source>
</evidence>
<feature type="region of interest" description="Disordered" evidence="1">
    <location>
        <begin position="524"/>
        <end position="549"/>
    </location>
</feature>
<comment type="caution">
    <text evidence="2">The sequence shown here is derived from an EMBL/GenBank/DDBJ whole genome shotgun (WGS) entry which is preliminary data.</text>
</comment>
<reference evidence="2 3" key="1">
    <citation type="journal article" date="2023" name="IScience">
        <title>Expanded male sex-determining region conserved during the evolution of homothallism in the green alga Volvox.</title>
        <authorList>
            <person name="Yamamoto K."/>
            <person name="Matsuzaki R."/>
            <person name="Mahakham W."/>
            <person name="Heman W."/>
            <person name="Sekimoto H."/>
            <person name="Kawachi M."/>
            <person name="Minakuchi Y."/>
            <person name="Toyoda A."/>
            <person name="Nozaki H."/>
        </authorList>
    </citation>
    <scope>NUCLEOTIDE SEQUENCE [LARGE SCALE GENOMIC DNA]</scope>
    <source>
        <strain evidence="2 3">NIES-4468</strain>
    </source>
</reference>
<dbReference type="EMBL" id="BSDZ01000016">
    <property type="protein sequence ID" value="GLI63765.1"/>
    <property type="molecule type" value="Genomic_DNA"/>
</dbReference>
<feature type="region of interest" description="Disordered" evidence="1">
    <location>
        <begin position="39"/>
        <end position="60"/>
    </location>
</feature>
<name>A0ABQ5S1I6_9CHLO</name>
<feature type="region of interest" description="Disordered" evidence="1">
    <location>
        <begin position="395"/>
        <end position="421"/>
    </location>
</feature>
<keyword evidence="3" id="KW-1185">Reference proteome</keyword>
<protein>
    <submittedName>
        <fullName evidence="2">Uncharacterized protein</fullName>
    </submittedName>
</protein>
<sequence length="549" mass="56980">AAESRVTDADLEAAYESILEAEDGDLDPDLRSLIASGRRRGALRRGSVTGAPGSSAGLTGKRLSGWRWMSRATMPDAAAAAAVAVATDDAEIVEAESTAVAPAPAQTGGEEEAEAVTVEFPPDLLLKIGRLQQLVRLQQANLSAPQRHRLENTAPSAPAPTEGQQLQQLQLPQLQLQPPQLQPQPPAGPGEFLDGELEAQLSAARSLVEQAQARLAEWRRRLPPTTLEQLDELDRQQQQQLCVTTANGQREEGIAHSSIGNGNGTGVIDHGNGNGNGTGVIDHGNGNGFRLAGVATGHSVGVDKEHQPAAVASVAAAAATGAAAVDPNPVNWMEVARRRIESHVVAGGVAEAEAEAEAEVDLKGTAVCDVNGRKHNDKGAAVAATVVTEAGWFPTSHPLEGGGGSGFNDSDHSDSGNGKIGGVRLRDDLSGFVTVQSNGKELGGGRSAADGRLYMVWQGGGSAGAEADPELHVEESAEAIGGDGEIELVVDLEALRSKFFAAAPPPSMLQKGRAAAAAADGCLRDRGDGVAGTRVRSRPEKQRSRRVRR</sequence>
<organism evidence="2 3">
    <name type="scientific">Volvox africanus</name>
    <dbReference type="NCBI Taxonomy" id="51714"/>
    <lineage>
        <taxon>Eukaryota</taxon>
        <taxon>Viridiplantae</taxon>
        <taxon>Chlorophyta</taxon>
        <taxon>core chlorophytes</taxon>
        <taxon>Chlorophyceae</taxon>
        <taxon>CS clade</taxon>
        <taxon>Chlamydomonadales</taxon>
        <taxon>Volvocaceae</taxon>
        <taxon>Volvox</taxon>
    </lineage>
</organism>
<dbReference type="Proteomes" id="UP001165090">
    <property type="component" value="Unassembled WGS sequence"/>
</dbReference>